<proteinExistence type="predicted"/>
<keyword evidence="1" id="KW-0732">Signal</keyword>
<organism evidence="3 4">
    <name type="scientific">Arthrobacter mangrovi</name>
    <dbReference type="NCBI Taxonomy" id="2966350"/>
    <lineage>
        <taxon>Bacteria</taxon>
        <taxon>Bacillati</taxon>
        <taxon>Actinomycetota</taxon>
        <taxon>Actinomycetes</taxon>
        <taxon>Micrococcales</taxon>
        <taxon>Micrococcaceae</taxon>
        <taxon>Arthrobacter</taxon>
    </lineage>
</organism>
<gene>
    <name evidence="3" type="ORF">AHIS1636_38440</name>
</gene>
<feature type="chain" id="PRO_5047008207" description="NodB homology domain-containing protein" evidence="1">
    <location>
        <begin position="30"/>
        <end position="242"/>
    </location>
</feature>
<reference evidence="3 4" key="1">
    <citation type="journal article" date="2023" name="Int. J. Syst. Evol. Microbiol.">
        <title>Arthrobacter mangrovi sp. nov., an actinobacterium isolated from the rhizosphere of a mangrove.</title>
        <authorList>
            <person name="Hamada M."/>
            <person name="Saitou S."/>
            <person name="Enomoto N."/>
            <person name="Nanri K."/>
            <person name="Hidaka K."/>
            <person name="Miura T."/>
            <person name="Tamura T."/>
        </authorList>
    </citation>
    <scope>NUCLEOTIDE SEQUENCE [LARGE SCALE GENOMIC DNA]</scope>
    <source>
        <strain evidence="3 4">NBRC 112813</strain>
    </source>
</reference>
<sequence>MKNRRRTATLLAILALFMGGYPLSPPASAAAAYNSHRGPNYTDRAVLTFDDCPRSLSAYESVLEYAEEENLGLVLAPTGDCITRFREEEDEDIVLLARSYGQYVINHSIHHRDLRKLSCAGVAAELRAPGVATNFGRPPFGGINKTVLCGYQRAKMQPWLWTVNPRDFLGKSRTEVVDYVVANGRKGSTIIMHMQWNGFNPQALDRMKDGLAARGIKVCRAYGGATGRITTAPARLPARLPC</sequence>
<dbReference type="Pfam" id="PF01522">
    <property type="entry name" value="Polysacc_deac_1"/>
    <property type="match status" value="1"/>
</dbReference>
<accession>A0ABQ5MZS8</accession>
<keyword evidence="4" id="KW-1185">Reference proteome</keyword>
<dbReference type="PANTHER" id="PTHR10587">
    <property type="entry name" value="GLYCOSYL TRANSFERASE-RELATED"/>
    <property type="match status" value="1"/>
</dbReference>
<evidence type="ECO:0000313" key="3">
    <source>
        <dbReference type="EMBL" id="GLB69400.1"/>
    </source>
</evidence>
<feature type="domain" description="NodB homology" evidence="2">
    <location>
        <begin position="43"/>
        <end position="157"/>
    </location>
</feature>
<dbReference type="RefSeq" id="WP_264797493.1">
    <property type="nucleotide sequence ID" value="NZ_BRVS01000032.1"/>
</dbReference>
<evidence type="ECO:0000313" key="4">
    <source>
        <dbReference type="Proteomes" id="UP001209654"/>
    </source>
</evidence>
<dbReference type="InterPro" id="IPR050248">
    <property type="entry name" value="Polysacc_deacetylase_ArnD"/>
</dbReference>
<evidence type="ECO:0000256" key="1">
    <source>
        <dbReference type="SAM" id="SignalP"/>
    </source>
</evidence>
<name>A0ABQ5MZS8_9MICC</name>
<dbReference type="Proteomes" id="UP001209654">
    <property type="component" value="Unassembled WGS sequence"/>
</dbReference>
<dbReference type="Gene3D" id="3.20.20.370">
    <property type="entry name" value="Glycoside hydrolase/deacetylase"/>
    <property type="match status" value="1"/>
</dbReference>
<dbReference type="EMBL" id="BRVS01000032">
    <property type="protein sequence ID" value="GLB69400.1"/>
    <property type="molecule type" value="Genomic_DNA"/>
</dbReference>
<protein>
    <recommendedName>
        <fullName evidence="2">NodB homology domain-containing protein</fullName>
    </recommendedName>
</protein>
<dbReference type="InterPro" id="IPR011330">
    <property type="entry name" value="Glyco_hydro/deAcase_b/a-brl"/>
</dbReference>
<dbReference type="InterPro" id="IPR002509">
    <property type="entry name" value="NODB_dom"/>
</dbReference>
<evidence type="ECO:0000259" key="2">
    <source>
        <dbReference type="Pfam" id="PF01522"/>
    </source>
</evidence>
<dbReference type="PANTHER" id="PTHR10587:SF137">
    <property type="entry name" value="4-DEOXY-4-FORMAMIDO-L-ARABINOSE-PHOSPHOUNDECAPRENOL DEFORMYLASE ARND-RELATED"/>
    <property type="match status" value="1"/>
</dbReference>
<dbReference type="SUPFAM" id="SSF88713">
    <property type="entry name" value="Glycoside hydrolase/deacetylase"/>
    <property type="match status" value="1"/>
</dbReference>
<feature type="signal peptide" evidence="1">
    <location>
        <begin position="1"/>
        <end position="29"/>
    </location>
</feature>
<comment type="caution">
    <text evidence="3">The sequence shown here is derived from an EMBL/GenBank/DDBJ whole genome shotgun (WGS) entry which is preliminary data.</text>
</comment>
<dbReference type="CDD" id="cd10917">
    <property type="entry name" value="CE4_NodB_like_6s_7s"/>
    <property type="match status" value="1"/>
</dbReference>